<dbReference type="OrthoDB" id="74774at2759"/>
<sequence length="643" mass="69731">MHERTTLPGLGHAQSLPHLADAPKELPHSQSALGLVSPPKKLKKKRTLAPLPPPLSRPSSPAKLLSLRLDASQDSAFQALLSATHEHLAAGDVDEATKRTLDLLQHVENKHYASLHLRQAHVTALQEVERALEQLEHDAGTRRQAQRHAANESMHALSALLLAPSTADLSPARALMASVASAYKHAGDTRAECIGAFEHLVLGNHCLSAAQNAFEAGDIDIALALASDATASYARYQASSHFAPCQLLLSLGSREVAWSHEAHEEVYRLLDERLGSAAEAAFVQRGLVIMSASLEASKSSLVANDPDRALEYLQHCERYRCWLGDRASLSASIVASLEKKYTKAKLLLPVQRLETLNDFELSRVIALWSSVAEDAETATMLVAEGAITKLTTTTVLTAPKPTLFASLMQLWAAILTASAANDQAFVAEALRWLLEVLTHAASSQDKRQSLRFLVQWMTARPLLHHIVGKGRFLTVWVRDRDANLGDVDLMAAYVRVWQHFLSLHAKCLHDDLRSVPLLTAIWTRHVAKLDVATLCLDVATTCFRSGLAPSRAIDANVVGAITTTLQVHSKLQTSVLQQVVTLLQVILPAEKKCLAKARAQRDVLLPRLIGLDGVGSLYDLIAASDAASTRNVLGAGSLESAQP</sequence>
<proteinExistence type="predicted"/>
<accession>T0Q016</accession>
<dbReference type="GeneID" id="19956163"/>
<evidence type="ECO:0000313" key="3">
    <source>
        <dbReference type="EMBL" id="EQC26705.1"/>
    </source>
</evidence>
<evidence type="ECO:0000313" key="4">
    <source>
        <dbReference type="Proteomes" id="UP000030762"/>
    </source>
</evidence>
<protein>
    <submittedName>
        <fullName evidence="3">Uncharacterized protein</fullName>
    </submittedName>
</protein>
<keyword evidence="1" id="KW-0175">Coiled coil</keyword>
<dbReference type="RefSeq" id="XP_008619829.1">
    <property type="nucleotide sequence ID" value="XM_008621607.1"/>
</dbReference>
<dbReference type="Proteomes" id="UP000030762">
    <property type="component" value="Unassembled WGS sequence"/>
</dbReference>
<evidence type="ECO:0000256" key="2">
    <source>
        <dbReference type="SAM" id="MobiDB-lite"/>
    </source>
</evidence>
<dbReference type="VEuPathDB" id="FungiDB:SDRG_15436"/>
<dbReference type="InParanoid" id="T0Q016"/>
<dbReference type="OMA" id="HAANESM"/>
<organism evidence="3 4">
    <name type="scientific">Saprolegnia diclina (strain VS20)</name>
    <dbReference type="NCBI Taxonomy" id="1156394"/>
    <lineage>
        <taxon>Eukaryota</taxon>
        <taxon>Sar</taxon>
        <taxon>Stramenopiles</taxon>
        <taxon>Oomycota</taxon>
        <taxon>Saprolegniomycetes</taxon>
        <taxon>Saprolegniales</taxon>
        <taxon>Saprolegniaceae</taxon>
        <taxon>Saprolegnia</taxon>
    </lineage>
</organism>
<feature type="region of interest" description="Disordered" evidence="2">
    <location>
        <begin position="1"/>
        <end position="60"/>
    </location>
</feature>
<gene>
    <name evidence="3" type="ORF">SDRG_15436</name>
</gene>
<keyword evidence="4" id="KW-1185">Reference proteome</keyword>
<dbReference type="EMBL" id="JH767223">
    <property type="protein sequence ID" value="EQC26705.1"/>
    <property type="molecule type" value="Genomic_DNA"/>
</dbReference>
<evidence type="ECO:0000256" key="1">
    <source>
        <dbReference type="SAM" id="Coils"/>
    </source>
</evidence>
<dbReference type="AlphaFoldDB" id="T0Q016"/>
<name>T0Q016_SAPDV</name>
<feature type="coiled-coil region" evidence="1">
    <location>
        <begin position="118"/>
        <end position="145"/>
    </location>
</feature>
<reference evidence="3 4" key="1">
    <citation type="submission" date="2012-04" db="EMBL/GenBank/DDBJ databases">
        <title>The Genome Sequence of Saprolegnia declina VS20.</title>
        <authorList>
            <consortium name="The Broad Institute Genome Sequencing Platform"/>
            <person name="Russ C."/>
            <person name="Nusbaum C."/>
            <person name="Tyler B."/>
            <person name="van West P."/>
            <person name="Dieguez-Uribeondo J."/>
            <person name="de Bruijn I."/>
            <person name="Tripathy S."/>
            <person name="Jiang R."/>
            <person name="Young S.K."/>
            <person name="Zeng Q."/>
            <person name="Gargeya S."/>
            <person name="Fitzgerald M."/>
            <person name="Haas B."/>
            <person name="Abouelleil A."/>
            <person name="Alvarado L."/>
            <person name="Arachchi H.M."/>
            <person name="Berlin A."/>
            <person name="Chapman S.B."/>
            <person name="Goldberg J."/>
            <person name="Griggs A."/>
            <person name="Gujja S."/>
            <person name="Hansen M."/>
            <person name="Howarth C."/>
            <person name="Imamovic A."/>
            <person name="Larimer J."/>
            <person name="McCowen C."/>
            <person name="Montmayeur A."/>
            <person name="Murphy C."/>
            <person name="Neiman D."/>
            <person name="Pearson M."/>
            <person name="Priest M."/>
            <person name="Roberts A."/>
            <person name="Saif S."/>
            <person name="Shea T."/>
            <person name="Sisk P."/>
            <person name="Sykes S."/>
            <person name="Wortman J."/>
            <person name="Nusbaum C."/>
            <person name="Birren B."/>
        </authorList>
    </citation>
    <scope>NUCLEOTIDE SEQUENCE [LARGE SCALE GENOMIC DNA]</scope>
    <source>
        <strain evidence="3 4">VS20</strain>
    </source>
</reference>